<dbReference type="InterPro" id="IPR005944">
    <property type="entry name" value="Pro_iminopeptidase"/>
</dbReference>
<evidence type="ECO:0000259" key="8">
    <source>
        <dbReference type="Pfam" id="PF00561"/>
    </source>
</evidence>
<dbReference type="InterPro" id="IPR029058">
    <property type="entry name" value="AB_hydrolase_fold"/>
</dbReference>
<evidence type="ECO:0000313" key="9">
    <source>
        <dbReference type="EMBL" id="KAK9828535.1"/>
    </source>
</evidence>
<evidence type="ECO:0000256" key="7">
    <source>
        <dbReference type="RuleBase" id="RU003421"/>
    </source>
</evidence>
<dbReference type="EC" id="3.4.11.5" evidence="7"/>
<evidence type="ECO:0000256" key="2">
    <source>
        <dbReference type="ARBA" id="ARBA00004496"/>
    </source>
</evidence>
<comment type="catalytic activity">
    <reaction evidence="1 7">
        <text>Release of N-terminal proline from a peptide.</text>
        <dbReference type="EC" id="3.4.11.5"/>
    </reaction>
</comment>
<dbReference type="NCBIfam" id="TIGR01249">
    <property type="entry name" value="pro_imino_pep_1"/>
    <property type="match status" value="1"/>
</dbReference>
<protein>
    <recommendedName>
        <fullName evidence="7">Proline iminopeptidase</fullName>
        <ecNumber evidence="7">3.4.11.5</ecNumber>
    </recommendedName>
</protein>
<comment type="caution">
    <text evidence="9">The sequence shown here is derived from an EMBL/GenBank/DDBJ whole genome shotgun (WGS) entry which is preliminary data.</text>
</comment>
<dbReference type="GO" id="GO:0005737">
    <property type="term" value="C:cytoplasm"/>
    <property type="evidence" value="ECO:0007669"/>
    <property type="project" value="UniProtKB-SubCell"/>
</dbReference>
<dbReference type="InterPro" id="IPR000073">
    <property type="entry name" value="AB_hydrolase_1"/>
</dbReference>
<dbReference type="Proteomes" id="UP001489004">
    <property type="component" value="Unassembled WGS sequence"/>
</dbReference>
<dbReference type="PANTHER" id="PTHR43722">
    <property type="entry name" value="PROLINE IMINOPEPTIDASE"/>
    <property type="match status" value="1"/>
</dbReference>
<keyword evidence="10" id="KW-1185">Reference proteome</keyword>
<comment type="subcellular location">
    <subcellularLocation>
        <location evidence="2">Cytoplasm</location>
    </subcellularLocation>
</comment>
<accession>A0AAW1R4T4</accession>
<dbReference type="Pfam" id="PF00561">
    <property type="entry name" value="Abhydrolase_1"/>
    <property type="match status" value="1"/>
</dbReference>
<dbReference type="PANTHER" id="PTHR43722:SF2">
    <property type="entry name" value="PROLINE IMINOPEPTIDASE"/>
    <property type="match status" value="1"/>
</dbReference>
<dbReference type="SUPFAM" id="SSF53474">
    <property type="entry name" value="alpha/beta-Hydrolases"/>
    <property type="match status" value="1"/>
</dbReference>
<dbReference type="PRINTS" id="PR00111">
    <property type="entry name" value="ABHYDROLASE"/>
</dbReference>
<proteinExistence type="inferred from homology"/>
<dbReference type="PRINTS" id="PR00793">
    <property type="entry name" value="PROAMNOPTASE"/>
</dbReference>
<comment type="similarity">
    <text evidence="3 7">Belongs to the peptidase S33 family.</text>
</comment>
<dbReference type="EMBL" id="JALJOR010000001">
    <property type="protein sequence ID" value="KAK9828535.1"/>
    <property type="molecule type" value="Genomic_DNA"/>
</dbReference>
<dbReference type="GO" id="GO:0004177">
    <property type="term" value="F:aminopeptidase activity"/>
    <property type="evidence" value="ECO:0007669"/>
    <property type="project" value="UniProtKB-KW"/>
</dbReference>
<keyword evidence="4 7" id="KW-0031">Aminopeptidase</keyword>
<evidence type="ECO:0000313" key="10">
    <source>
        <dbReference type="Proteomes" id="UP001489004"/>
    </source>
</evidence>
<evidence type="ECO:0000256" key="5">
    <source>
        <dbReference type="ARBA" id="ARBA00022670"/>
    </source>
</evidence>
<reference evidence="9 10" key="1">
    <citation type="journal article" date="2024" name="Nat. Commun.">
        <title>Phylogenomics reveals the evolutionary origins of lichenization in chlorophyte algae.</title>
        <authorList>
            <person name="Puginier C."/>
            <person name="Libourel C."/>
            <person name="Otte J."/>
            <person name="Skaloud P."/>
            <person name="Haon M."/>
            <person name="Grisel S."/>
            <person name="Petersen M."/>
            <person name="Berrin J.G."/>
            <person name="Delaux P.M."/>
            <person name="Dal Grande F."/>
            <person name="Keller J."/>
        </authorList>
    </citation>
    <scope>NUCLEOTIDE SEQUENCE [LARGE SCALE GENOMIC DNA]</scope>
    <source>
        <strain evidence="9 10">SAG 2043</strain>
    </source>
</reference>
<keyword evidence="5 7" id="KW-0645">Protease</keyword>
<organism evidence="9 10">
    <name type="scientific">[Myrmecia] bisecta</name>
    <dbReference type="NCBI Taxonomy" id="41462"/>
    <lineage>
        <taxon>Eukaryota</taxon>
        <taxon>Viridiplantae</taxon>
        <taxon>Chlorophyta</taxon>
        <taxon>core chlorophytes</taxon>
        <taxon>Trebouxiophyceae</taxon>
        <taxon>Trebouxiales</taxon>
        <taxon>Trebouxiaceae</taxon>
        <taxon>Myrmecia</taxon>
    </lineage>
</organism>
<gene>
    <name evidence="9" type="ORF">WJX72_000641</name>
</gene>
<dbReference type="InterPro" id="IPR002410">
    <property type="entry name" value="Peptidase_S33"/>
</dbReference>
<dbReference type="GO" id="GO:0006508">
    <property type="term" value="P:proteolysis"/>
    <property type="evidence" value="ECO:0007669"/>
    <property type="project" value="UniProtKB-KW"/>
</dbReference>
<name>A0AAW1R4T4_9CHLO</name>
<evidence type="ECO:0000256" key="3">
    <source>
        <dbReference type="ARBA" id="ARBA00010088"/>
    </source>
</evidence>
<sequence length="387" mass="42641">MPPPCSALTLLKSPQIAVLPSTLASPARNLLLATSCPRKLHWQRHNSFPGSCLFRGPCANSFVVRALKDAAESAVPQRSLYDASPVHSVGKLKVSEFHTLHYEEYGKPDGKHALVLHGGPGAGCYPNHARMFDTNKWRVVLVDQRGCGKSTPSGCLVENTTQALVADCERLRQHLGIADWVVLGGSWGSTLAVAYAITHPDRIAGIILRGVCLMRPCELDWMYKGGAAALQPKGWIDFLSHLTPAEQQDPLRSYYARLTSDHAPTRDAAARAWLSYEMAVVAQARLEAHYSINGAFLTEPPLLAGIDRIRHIPCIAVQGRLDFVCPVRTAYDLHCAWPEMELRVVPDAGHSMYDSRITHELVCATERMRHVRRRKSEKEIAAVHAAA</sequence>
<evidence type="ECO:0000256" key="1">
    <source>
        <dbReference type="ARBA" id="ARBA00001585"/>
    </source>
</evidence>
<evidence type="ECO:0000256" key="4">
    <source>
        <dbReference type="ARBA" id="ARBA00022438"/>
    </source>
</evidence>
<feature type="domain" description="AB hydrolase-1" evidence="8">
    <location>
        <begin position="114"/>
        <end position="354"/>
    </location>
</feature>
<dbReference type="AlphaFoldDB" id="A0AAW1R4T4"/>
<evidence type="ECO:0000256" key="6">
    <source>
        <dbReference type="ARBA" id="ARBA00022801"/>
    </source>
</evidence>
<dbReference type="Gene3D" id="3.40.50.1820">
    <property type="entry name" value="alpha/beta hydrolase"/>
    <property type="match status" value="1"/>
</dbReference>
<keyword evidence="6 7" id="KW-0378">Hydrolase</keyword>